<dbReference type="Proteomes" id="UP000727654">
    <property type="component" value="Unassembled WGS sequence"/>
</dbReference>
<keyword evidence="9" id="KW-0961">Cell wall biogenesis/degradation</keyword>
<evidence type="ECO:0000256" key="2">
    <source>
        <dbReference type="ARBA" id="ARBA00004752"/>
    </source>
</evidence>
<keyword evidence="4 10" id="KW-0812">Transmembrane</keyword>
<evidence type="ECO:0000313" key="13">
    <source>
        <dbReference type="Proteomes" id="UP000727654"/>
    </source>
</evidence>
<dbReference type="InterPro" id="IPR050396">
    <property type="entry name" value="Glycosyltr_51/Transpeptidase"/>
</dbReference>
<evidence type="ECO:0000256" key="1">
    <source>
        <dbReference type="ARBA" id="ARBA00004141"/>
    </source>
</evidence>
<name>A0ABM8WCE9_9BURK</name>
<dbReference type="Gene3D" id="1.10.3810.10">
    <property type="entry name" value="Biosynthetic peptidoglycan transglycosylase-like"/>
    <property type="match status" value="1"/>
</dbReference>
<comment type="pathway">
    <text evidence="2">Cell wall biogenesis; peptidoglycan biosynthesis.</text>
</comment>
<keyword evidence="8 10" id="KW-0472">Membrane</keyword>
<comment type="subcellular location">
    <subcellularLocation>
        <location evidence="1">Membrane</location>
        <topology evidence="1">Multi-pass membrane protein</topology>
    </subcellularLocation>
</comment>
<protein>
    <submittedName>
        <fullName evidence="12">Biosynthetic peptidoglycan transglycosylase</fullName>
        <ecNumber evidence="12">2.4.1.129</ecNumber>
    </submittedName>
</protein>
<dbReference type="EC" id="2.4.1.129" evidence="12"/>
<evidence type="ECO:0000256" key="3">
    <source>
        <dbReference type="ARBA" id="ARBA00022679"/>
    </source>
</evidence>
<reference evidence="12 13" key="1">
    <citation type="submission" date="2021-08" db="EMBL/GenBank/DDBJ databases">
        <authorList>
            <person name="Peeters C."/>
        </authorList>
    </citation>
    <scope>NUCLEOTIDE SEQUENCE [LARGE SCALE GENOMIC DNA]</scope>
    <source>
        <strain evidence="12 13">LMG 23992</strain>
    </source>
</reference>
<dbReference type="EMBL" id="CAJZAI010000001">
    <property type="protein sequence ID" value="CAG9164976.1"/>
    <property type="molecule type" value="Genomic_DNA"/>
</dbReference>
<feature type="transmembrane region" description="Helical" evidence="10">
    <location>
        <begin position="104"/>
        <end position="126"/>
    </location>
</feature>
<dbReference type="Pfam" id="PF00912">
    <property type="entry name" value="Transgly"/>
    <property type="match status" value="1"/>
</dbReference>
<comment type="caution">
    <text evidence="12">The sequence shown here is derived from an EMBL/GenBank/DDBJ whole genome shotgun (WGS) entry which is preliminary data.</text>
</comment>
<keyword evidence="6" id="KW-0573">Peptidoglycan synthesis</keyword>
<dbReference type="SUPFAM" id="SSF53955">
    <property type="entry name" value="Lysozyme-like"/>
    <property type="match status" value="1"/>
</dbReference>
<evidence type="ECO:0000256" key="7">
    <source>
        <dbReference type="ARBA" id="ARBA00022989"/>
    </source>
</evidence>
<organism evidence="12 13">
    <name type="scientific">Cupriavidus laharis</name>
    <dbReference type="NCBI Taxonomy" id="151654"/>
    <lineage>
        <taxon>Bacteria</taxon>
        <taxon>Pseudomonadati</taxon>
        <taxon>Pseudomonadota</taxon>
        <taxon>Betaproteobacteria</taxon>
        <taxon>Burkholderiales</taxon>
        <taxon>Burkholderiaceae</taxon>
        <taxon>Cupriavidus</taxon>
    </lineage>
</organism>
<dbReference type="InterPro" id="IPR036950">
    <property type="entry name" value="PBP_transglycosylase"/>
</dbReference>
<dbReference type="PANTHER" id="PTHR32282">
    <property type="entry name" value="BINDING PROTEIN TRANSPEPTIDASE, PUTATIVE-RELATED"/>
    <property type="match status" value="1"/>
</dbReference>
<evidence type="ECO:0000256" key="8">
    <source>
        <dbReference type="ARBA" id="ARBA00023136"/>
    </source>
</evidence>
<proteinExistence type="predicted"/>
<evidence type="ECO:0000256" key="10">
    <source>
        <dbReference type="SAM" id="Phobius"/>
    </source>
</evidence>
<dbReference type="InterPro" id="IPR001264">
    <property type="entry name" value="Glyco_trans_51"/>
</dbReference>
<evidence type="ECO:0000256" key="5">
    <source>
        <dbReference type="ARBA" id="ARBA00022960"/>
    </source>
</evidence>
<dbReference type="InterPro" id="IPR001898">
    <property type="entry name" value="SLC13A/DASS"/>
</dbReference>
<evidence type="ECO:0000256" key="9">
    <source>
        <dbReference type="ARBA" id="ARBA00023316"/>
    </source>
</evidence>
<dbReference type="PANTHER" id="PTHR32282:SF27">
    <property type="entry name" value="PENICILLIN-BINDING PROTEIN 1A"/>
    <property type="match status" value="1"/>
</dbReference>
<dbReference type="InterPro" id="IPR023346">
    <property type="entry name" value="Lysozyme-like_dom_sf"/>
</dbReference>
<keyword evidence="7 10" id="KW-1133">Transmembrane helix</keyword>
<feature type="domain" description="Glycosyl transferase family 51" evidence="11">
    <location>
        <begin position="140"/>
        <end position="305"/>
    </location>
</feature>
<evidence type="ECO:0000259" key="11">
    <source>
        <dbReference type="Pfam" id="PF00912"/>
    </source>
</evidence>
<feature type="transmembrane region" description="Helical" evidence="10">
    <location>
        <begin position="44"/>
        <end position="62"/>
    </location>
</feature>
<gene>
    <name evidence="12" type="primary">mtgA_1</name>
    <name evidence="12" type="ORF">LMG23992_00122</name>
</gene>
<keyword evidence="12" id="KW-0328">Glycosyltransferase</keyword>
<keyword evidence="5" id="KW-0133">Cell shape</keyword>
<keyword evidence="3 12" id="KW-0808">Transferase</keyword>
<accession>A0ABM8WCE9</accession>
<dbReference type="GO" id="GO:0016757">
    <property type="term" value="F:glycosyltransferase activity"/>
    <property type="evidence" value="ECO:0007669"/>
    <property type="project" value="UniProtKB-KW"/>
</dbReference>
<dbReference type="Pfam" id="PF00939">
    <property type="entry name" value="Na_sulph_symp"/>
    <property type="match status" value="1"/>
</dbReference>
<evidence type="ECO:0000313" key="12">
    <source>
        <dbReference type="EMBL" id="CAG9164976.1"/>
    </source>
</evidence>
<evidence type="ECO:0000256" key="4">
    <source>
        <dbReference type="ARBA" id="ARBA00022692"/>
    </source>
</evidence>
<evidence type="ECO:0000256" key="6">
    <source>
        <dbReference type="ARBA" id="ARBA00022984"/>
    </source>
</evidence>
<sequence>MKFSGTALALVAAALFISAAMTVTGLDKRIALVTLSAIGTSTRRILIGTIVVTIAATGKLALESSAAIRAVAEGARAATPMSRPCTLWHEAGTIRGMKSLWSAFVKLLVLAVVGGALLATVAVLVANHQLPSLDALTTFRNTSDYVPLREFPRDLTDAVVAIEDERFYLHDGIDYIGVIRAGVANLSDELSQGASTITMQVARNFFLSREKTYTRKLYEVLLSYRIEHAMGKDEILELYMNKIYLGQGAYGFADAARTYFGKSLGQLTLAECAMLAGLPKAPSANNPVANPRRARQRQAYILHRMLELGKISRGEYDGALLEPMRLR</sequence>
<keyword evidence="13" id="KW-1185">Reference proteome</keyword>